<evidence type="ECO:0000313" key="4">
    <source>
        <dbReference type="EMBL" id="BBZ78882.1"/>
    </source>
</evidence>
<evidence type="ECO:0000313" key="5">
    <source>
        <dbReference type="Proteomes" id="UP000467249"/>
    </source>
</evidence>
<keyword evidence="1 2" id="KW-0238">DNA-binding</keyword>
<accession>A0A6N4WG35</accession>
<gene>
    <name evidence="4" type="ORF">MANY_42190</name>
</gene>
<dbReference type="EMBL" id="AP022620">
    <property type="protein sequence ID" value="BBZ78882.1"/>
    <property type="molecule type" value="Genomic_DNA"/>
</dbReference>
<keyword evidence="5" id="KW-1185">Reference proteome</keyword>
<dbReference type="GO" id="GO:0000976">
    <property type="term" value="F:transcription cis-regulatory region binding"/>
    <property type="evidence" value="ECO:0007669"/>
    <property type="project" value="TreeGrafter"/>
</dbReference>
<evidence type="ECO:0000259" key="3">
    <source>
        <dbReference type="PROSITE" id="PS50977"/>
    </source>
</evidence>
<evidence type="ECO:0000256" key="1">
    <source>
        <dbReference type="ARBA" id="ARBA00023125"/>
    </source>
</evidence>
<name>A0A6N4WG35_9MYCO</name>
<organism evidence="4 5">
    <name type="scientific">Mycolicibacterium anyangense</name>
    <dbReference type="NCBI Taxonomy" id="1431246"/>
    <lineage>
        <taxon>Bacteria</taxon>
        <taxon>Bacillati</taxon>
        <taxon>Actinomycetota</taxon>
        <taxon>Actinomycetes</taxon>
        <taxon>Mycobacteriales</taxon>
        <taxon>Mycobacteriaceae</taxon>
        <taxon>Mycolicibacterium</taxon>
    </lineage>
</organism>
<feature type="domain" description="HTH tetR-type" evidence="3">
    <location>
        <begin position="21"/>
        <end position="81"/>
    </location>
</feature>
<dbReference type="Pfam" id="PF00440">
    <property type="entry name" value="TetR_N"/>
    <property type="match status" value="1"/>
</dbReference>
<dbReference type="Gene3D" id="1.10.357.10">
    <property type="entry name" value="Tetracycline Repressor, domain 2"/>
    <property type="match status" value="1"/>
</dbReference>
<dbReference type="PROSITE" id="PS50977">
    <property type="entry name" value="HTH_TETR_2"/>
    <property type="match status" value="1"/>
</dbReference>
<dbReference type="AlphaFoldDB" id="A0A6N4WG35"/>
<proteinExistence type="predicted"/>
<dbReference type="SUPFAM" id="SSF46689">
    <property type="entry name" value="Homeodomain-like"/>
    <property type="match status" value="1"/>
</dbReference>
<dbReference type="KEGG" id="many:MANY_42190"/>
<dbReference type="PANTHER" id="PTHR30055">
    <property type="entry name" value="HTH-TYPE TRANSCRIPTIONAL REGULATOR RUTR"/>
    <property type="match status" value="1"/>
</dbReference>
<dbReference type="GO" id="GO:0003700">
    <property type="term" value="F:DNA-binding transcription factor activity"/>
    <property type="evidence" value="ECO:0007669"/>
    <property type="project" value="TreeGrafter"/>
</dbReference>
<reference evidence="4 5" key="1">
    <citation type="journal article" date="2019" name="Emerg. Microbes Infect.">
        <title>Comprehensive subspecies identification of 175 nontuberculous mycobacteria species based on 7547 genomic profiles.</title>
        <authorList>
            <person name="Matsumoto Y."/>
            <person name="Kinjo T."/>
            <person name="Motooka D."/>
            <person name="Nabeya D."/>
            <person name="Jung N."/>
            <person name="Uechi K."/>
            <person name="Horii T."/>
            <person name="Iida T."/>
            <person name="Fujita J."/>
            <person name="Nakamura S."/>
        </authorList>
    </citation>
    <scope>NUCLEOTIDE SEQUENCE [LARGE SCALE GENOMIC DNA]</scope>
    <source>
        <strain evidence="4 5">JCM 30275</strain>
    </source>
</reference>
<sequence length="210" mass="22548">MKGVQVSAPAAEASPDSARDGGFRRRLLDGLAVSIDERGYRDSTVADIVRHARTSKRTFYDQFATKEECFAELLMDNSAQIVATIRKAVVPDAPWHIQIRQAVVAYVDTIEASTAITLSWIRELPALGESARPTLRRGFGGLVTMIVDLTANSGFRDAGIDPVSPEAAVILVGGLRELTAQTVEDGHPVRTILEPAVAASMAILGPKPKV</sequence>
<dbReference type="InterPro" id="IPR050109">
    <property type="entry name" value="HTH-type_TetR-like_transc_reg"/>
</dbReference>
<dbReference type="Proteomes" id="UP000467249">
    <property type="component" value="Chromosome"/>
</dbReference>
<feature type="DNA-binding region" description="H-T-H motif" evidence="2">
    <location>
        <begin position="44"/>
        <end position="63"/>
    </location>
</feature>
<dbReference type="InterPro" id="IPR009057">
    <property type="entry name" value="Homeodomain-like_sf"/>
</dbReference>
<evidence type="ECO:0000256" key="2">
    <source>
        <dbReference type="PROSITE-ProRule" id="PRU00335"/>
    </source>
</evidence>
<dbReference type="Gene3D" id="1.10.10.60">
    <property type="entry name" value="Homeodomain-like"/>
    <property type="match status" value="1"/>
</dbReference>
<protein>
    <submittedName>
        <fullName evidence="4">TetR family transcriptional regulator</fullName>
    </submittedName>
</protein>
<dbReference type="InterPro" id="IPR001647">
    <property type="entry name" value="HTH_TetR"/>
</dbReference>
<dbReference type="PANTHER" id="PTHR30055:SF187">
    <property type="entry name" value="TRANSCRIPTIONAL REGULATORY PROTEIN"/>
    <property type="match status" value="1"/>
</dbReference>